<dbReference type="EMBL" id="LAZR01007510">
    <property type="protein sequence ID" value="KKM84801.1"/>
    <property type="molecule type" value="Genomic_DNA"/>
</dbReference>
<gene>
    <name evidence="1" type="ORF">LCGC14_1295420</name>
</gene>
<proteinExistence type="predicted"/>
<reference evidence="1" key="1">
    <citation type="journal article" date="2015" name="Nature">
        <title>Complex archaea that bridge the gap between prokaryotes and eukaryotes.</title>
        <authorList>
            <person name="Spang A."/>
            <person name="Saw J.H."/>
            <person name="Jorgensen S.L."/>
            <person name="Zaremba-Niedzwiedzka K."/>
            <person name="Martijn J."/>
            <person name="Lind A.E."/>
            <person name="van Eijk R."/>
            <person name="Schleper C."/>
            <person name="Guy L."/>
            <person name="Ettema T.J."/>
        </authorList>
    </citation>
    <scope>NUCLEOTIDE SEQUENCE</scope>
</reference>
<feature type="non-terminal residue" evidence="1">
    <location>
        <position position="67"/>
    </location>
</feature>
<sequence length="67" mass="7860">MKFHIYNPNATYFTKIEQLFTKSLIDIGSTPVSYKDAEVLFCIQHPEENPDLAKHRILLQTEDYKSK</sequence>
<protein>
    <submittedName>
        <fullName evidence="1">Uncharacterized protein</fullName>
    </submittedName>
</protein>
<evidence type="ECO:0000313" key="1">
    <source>
        <dbReference type="EMBL" id="KKM84801.1"/>
    </source>
</evidence>
<accession>A0A0F9LC06</accession>
<organism evidence="1">
    <name type="scientific">marine sediment metagenome</name>
    <dbReference type="NCBI Taxonomy" id="412755"/>
    <lineage>
        <taxon>unclassified sequences</taxon>
        <taxon>metagenomes</taxon>
        <taxon>ecological metagenomes</taxon>
    </lineage>
</organism>
<dbReference type="AlphaFoldDB" id="A0A0F9LC06"/>
<comment type="caution">
    <text evidence="1">The sequence shown here is derived from an EMBL/GenBank/DDBJ whole genome shotgun (WGS) entry which is preliminary data.</text>
</comment>
<name>A0A0F9LC06_9ZZZZ</name>